<accession>A0A2P5A9D5</accession>
<keyword evidence="2" id="KW-1185">Reference proteome</keyword>
<evidence type="ECO:0000313" key="1">
    <source>
        <dbReference type="EMBL" id="PON33124.1"/>
    </source>
</evidence>
<name>A0A2P5A9D5_PARAD</name>
<organism evidence="1 2">
    <name type="scientific">Parasponia andersonii</name>
    <name type="common">Sponia andersonii</name>
    <dbReference type="NCBI Taxonomy" id="3476"/>
    <lineage>
        <taxon>Eukaryota</taxon>
        <taxon>Viridiplantae</taxon>
        <taxon>Streptophyta</taxon>
        <taxon>Embryophyta</taxon>
        <taxon>Tracheophyta</taxon>
        <taxon>Spermatophyta</taxon>
        <taxon>Magnoliopsida</taxon>
        <taxon>eudicotyledons</taxon>
        <taxon>Gunneridae</taxon>
        <taxon>Pentapetalae</taxon>
        <taxon>rosids</taxon>
        <taxon>fabids</taxon>
        <taxon>Rosales</taxon>
        <taxon>Cannabaceae</taxon>
        <taxon>Parasponia</taxon>
    </lineage>
</organism>
<reference evidence="2" key="1">
    <citation type="submission" date="2016-06" db="EMBL/GenBank/DDBJ databases">
        <title>Parallel loss of symbiosis genes in relatives of nitrogen-fixing non-legume Parasponia.</title>
        <authorList>
            <person name="Van Velzen R."/>
            <person name="Holmer R."/>
            <person name="Bu F."/>
            <person name="Rutten L."/>
            <person name="Van Zeijl A."/>
            <person name="Liu W."/>
            <person name="Santuari L."/>
            <person name="Cao Q."/>
            <person name="Sharma T."/>
            <person name="Shen D."/>
            <person name="Roswanjaya Y."/>
            <person name="Wardhani T."/>
            <person name="Kalhor M.S."/>
            <person name="Jansen J."/>
            <person name="Van den Hoogen J."/>
            <person name="Gungor B."/>
            <person name="Hartog M."/>
            <person name="Hontelez J."/>
            <person name="Verver J."/>
            <person name="Yang W.-C."/>
            <person name="Schijlen E."/>
            <person name="Repin R."/>
            <person name="Schilthuizen M."/>
            <person name="Schranz E."/>
            <person name="Heidstra R."/>
            <person name="Miyata K."/>
            <person name="Fedorova E."/>
            <person name="Kohlen W."/>
            <person name="Bisseling T."/>
            <person name="Smit S."/>
            <person name="Geurts R."/>
        </authorList>
    </citation>
    <scope>NUCLEOTIDE SEQUENCE [LARGE SCALE GENOMIC DNA]</scope>
    <source>
        <strain evidence="2">cv. WU1-14</strain>
    </source>
</reference>
<comment type="caution">
    <text evidence="1">The sequence shown here is derived from an EMBL/GenBank/DDBJ whole genome shotgun (WGS) entry which is preliminary data.</text>
</comment>
<dbReference type="EMBL" id="JXTB01000756">
    <property type="protein sequence ID" value="PON33124.1"/>
    <property type="molecule type" value="Genomic_DNA"/>
</dbReference>
<protein>
    <submittedName>
        <fullName evidence="1">Uncharacterized protein</fullName>
    </submittedName>
</protein>
<dbReference type="Proteomes" id="UP000237105">
    <property type="component" value="Unassembled WGS sequence"/>
</dbReference>
<proteinExistence type="predicted"/>
<gene>
    <name evidence="1" type="ORF">PanWU01x14_355290</name>
</gene>
<evidence type="ECO:0000313" key="2">
    <source>
        <dbReference type="Proteomes" id="UP000237105"/>
    </source>
</evidence>
<dbReference type="AlphaFoldDB" id="A0A2P5A9D5"/>
<sequence length="168" mass="18786">MQKGKIIPIVEEFFEYKDLDEDNDDLANRNPTTSELQPVAERFRDCYFNERTGWPTAQFEANYNKMLEIHNTQFQASSQSGSSSSASVTDAHIADEVLVHVTDLGERLLLSLVPDVNMSTPAPIYLGSTSTSFGMMPLPPPLPSYFAHPLPICQEDDNEETKDEDLGL</sequence>